<dbReference type="InterPro" id="IPR050109">
    <property type="entry name" value="HTH-type_TetR-like_transc_reg"/>
</dbReference>
<evidence type="ECO:0000313" key="5">
    <source>
        <dbReference type="EMBL" id="MDR4306705.1"/>
    </source>
</evidence>
<keyword evidence="6" id="KW-1185">Reference proteome</keyword>
<evidence type="ECO:0000256" key="3">
    <source>
        <dbReference type="SAM" id="MobiDB-lite"/>
    </source>
</evidence>
<dbReference type="SUPFAM" id="SSF46689">
    <property type="entry name" value="Homeodomain-like"/>
    <property type="match status" value="1"/>
</dbReference>
<dbReference type="Gene3D" id="1.10.357.10">
    <property type="entry name" value="Tetracycline Repressor, domain 2"/>
    <property type="match status" value="1"/>
</dbReference>
<dbReference type="InterPro" id="IPR023772">
    <property type="entry name" value="DNA-bd_HTH_TetR-type_CS"/>
</dbReference>
<evidence type="ECO:0000256" key="2">
    <source>
        <dbReference type="PROSITE-ProRule" id="PRU00335"/>
    </source>
</evidence>
<dbReference type="PRINTS" id="PR00455">
    <property type="entry name" value="HTHTETR"/>
</dbReference>
<feature type="region of interest" description="Disordered" evidence="3">
    <location>
        <begin position="1"/>
        <end position="20"/>
    </location>
</feature>
<dbReference type="InterPro" id="IPR001647">
    <property type="entry name" value="HTH_TetR"/>
</dbReference>
<accession>A0ABU1DF23</accession>
<feature type="compositionally biased region" description="Basic and acidic residues" evidence="3">
    <location>
        <begin position="1"/>
        <end position="19"/>
    </location>
</feature>
<dbReference type="PANTHER" id="PTHR30055">
    <property type="entry name" value="HTH-TYPE TRANSCRIPTIONAL REGULATOR RUTR"/>
    <property type="match status" value="1"/>
</dbReference>
<dbReference type="Pfam" id="PF14246">
    <property type="entry name" value="TetR_C_7"/>
    <property type="match status" value="1"/>
</dbReference>
<dbReference type="InterPro" id="IPR039536">
    <property type="entry name" value="TetR_C_Proteobacteria"/>
</dbReference>
<keyword evidence="1 2" id="KW-0238">DNA-binding</keyword>
<dbReference type="Proteomes" id="UP001181622">
    <property type="component" value="Unassembled WGS sequence"/>
</dbReference>
<feature type="DNA-binding region" description="H-T-H motif" evidence="2">
    <location>
        <begin position="42"/>
        <end position="61"/>
    </location>
</feature>
<gene>
    <name evidence="5" type="ORF">IHQ68_08750</name>
</gene>
<dbReference type="Pfam" id="PF00440">
    <property type="entry name" value="TetR_N"/>
    <property type="match status" value="1"/>
</dbReference>
<comment type="caution">
    <text evidence="5">The sequence shown here is derived from an EMBL/GenBank/DDBJ whole genome shotgun (WGS) entry which is preliminary data.</text>
</comment>
<dbReference type="PROSITE" id="PS01081">
    <property type="entry name" value="HTH_TETR_1"/>
    <property type="match status" value="1"/>
</dbReference>
<protein>
    <submittedName>
        <fullName evidence="5">TetR/AcrR family transcriptional regulator</fullName>
    </submittedName>
</protein>
<sequence length="205" mass="22125">MNAKAQEREGSADAAEPRGGKSAAIVAAAKQLFLAQGYMATSMDAVAREAPVSKRTLYNHFPSKEALFTAVVTDAYAPFTKPHDACQGVCDPREALRAYVQRMRSHWGHPDVMPLLRLIVAEGATAPGLMDSYLAAGKGPAIIELTRIFEYVEDPLGMPAETRALQFLGMIKEGLFWPGVLGIPSGREPETVIEQAISRILGARS</sequence>
<evidence type="ECO:0000256" key="1">
    <source>
        <dbReference type="ARBA" id="ARBA00023125"/>
    </source>
</evidence>
<reference evidence="5" key="1">
    <citation type="submission" date="2020-10" db="EMBL/GenBank/DDBJ databases">
        <authorList>
            <person name="Abbas A."/>
            <person name="Razzaq R."/>
            <person name="Waqas M."/>
            <person name="Abbas N."/>
            <person name="Nielsen T.K."/>
            <person name="Hansen L.H."/>
            <person name="Hussain S."/>
            <person name="Shahid M."/>
        </authorList>
    </citation>
    <scope>NUCLEOTIDE SEQUENCE</scope>
    <source>
        <strain evidence="5">S14</strain>
    </source>
</reference>
<name>A0ABU1DF23_9HYPH</name>
<feature type="domain" description="HTH tetR-type" evidence="4">
    <location>
        <begin position="19"/>
        <end position="79"/>
    </location>
</feature>
<dbReference type="PANTHER" id="PTHR30055:SF146">
    <property type="entry name" value="HTH-TYPE TRANSCRIPTIONAL DUAL REGULATOR CECR"/>
    <property type="match status" value="1"/>
</dbReference>
<dbReference type="EMBL" id="JADBEO010000015">
    <property type="protein sequence ID" value="MDR4306705.1"/>
    <property type="molecule type" value="Genomic_DNA"/>
</dbReference>
<organism evidence="5 6">
    <name type="scientific">Chelatococcus sambhunathii</name>
    <dbReference type="NCBI Taxonomy" id="363953"/>
    <lineage>
        <taxon>Bacteria</taxon>
        <taxon>Pseudomonadati</taxon>
        <taxon>Pseudomonadota</taxon>
        <taxon>Alphaproteobacteria</taxon>
        <taxon>Hyphomicrobiales</taxon>
        <taxon>Chelatococcaceae</taxon>
        <taxon>Chelatococcus</taxon>
    </lineage>
</organism>
<proteinExistence type="predicted"/>
<dbReference type="InterPro" id="IPR009057">
    <property type="entry name" value="Homeodomain-like_sf"/>
</dbReference>
<dbReference type="PROSITE" id="PS50977">
    <property type="entry name" value="HTH_TETR_2"/>
    <property type="match status" value="1"/>
</dbReference>
<evidence type="ECO:0000313" key="6">
    <source>
        <dbReference type="Proteomes" id="UP001181622"/>
    </source>
</evidence>
<evidence type="ECO:0000259" key="4">
    <source>
        <dbReference type="PROSITE" id="PS50977"/>
    </source>
</evidence>